<accession>A0A7J7Z962</accession>
<gene>
    <name evidence="1" type="ORF">mMyoMyo1_018675</name>
</gene>
<proteinExistence type="predicted"/>
<evidence type="ECO:0000313" key="1">
    <source>
        <dbReference type="EMBL" id="KAF6370772.1"/>
    </source>
</evidence>
<comment type="caution">
    <text evidence="1">The sequence shown here is derived from an EMBL/GenBank/DDBJ whole genome shotgun (WGS) entry which is preliminary data.</text>
</comment>
<dbReference type="EMBL" id="JABWUV010000003">
    <property type="protein sequence ID" value="KAF6370772.1"/>
    <property type="molecule type" value="Genomic_DNA"/>
</dbReference>
<reference evidence="1 2" key="1">
    <citation type="journal article" date="2020" name="Nature">
        <title>Six reference-quality genomes reveal evolution of bat adaptations.</title>
        <authorList>
            <person name="Jebb D."/>
            <person name="Huang Z."/>
            <person name="Pippel M."/>
            <person name="Hughes G.M."/>
            <person name="Lavrichenko K."/>
            <person name="Devanna P."/>
            <person name="Winkler S."/>
            <person name="Jermiin L.S."/>
            <person name="Skirmuntt E.C."/>
            <person name="Katzourakis A."/>
            <person name="Burkitt-Gray L."/>
            <person name="Ray D.A."/>
            <person name="Sullivan K.A.M."/>
            <person name="Roscito J.G."/>
            <person name="Kirilenko B.M."/>
            <person name="Davalos L.M."/>
            <person name="Corthals A.P."/>
            <person name="Power M.L."/>
            <person name="Jones G."/>
            <person name="Ransome R.D."/>
            <person name="Dechmann D.K.N."/>
            <person name="Locatelli A.G."/>
            <person name="Puechmaille S.J."/>
            <person name="Fedrigo O."/>
            <person name="Jarvis E.D."/>
            <person name="Hiller M."/>
            <person name="Vernes S.C."/>
            <person name="Myers E.W."/>
            <person name="Teeling E.C."/>
        </authorList>
    </citation>
    <scope>NUCLEOTIDE SEQUENCE [LARGE SCALE GENOMIC DNA]</scope>
    <source>
        <strain evidence="1">MMyoMyo1</strain>
        <tissue evidence="1">Flight muscle</tissue>
    </source>
</reference>
<sequence length="52" mass="6185">MGKKKKNPKKMRNWENFNTHWITISRITSCWSGSSRLPSCPLWTWAAHLTHM</sequence>
<keyword evidence="2" id="KW-1185">Reference proteome</keyword>
<protein>
    <submittedName>
        <fullName evidence="1">Synaptotagmin 1</fullName>
    </submittedName>
</protein>
<evidence type="ECO:0000313" key="2">
    <source>
        <dbReference type="Proteomes" id="UP000527355"/>
    </source>
</evidence>
<dbReference type="Proteomes" id="UP000527355">
    <property type="component" value="Unassembled WGS sequence"/>
</dbReference>
<name>A0A7J7Z962_MYOMY</name>
<dbReference type="AlphaFoldDB" id="A0A7J7Z962"/>
<organism evidence="1 2">
    <name type="scientific">Myotis myotis</name>
    <name type="common">Greater mouse-eared bat</name>
    <name type="synonym">Vespertilio myotis</name>
    <dbReference type="NCBI Taxonomy" id="51298"/>
    <lineage>
        <taxon>Eukaryota</taxon>
        <taxon>Metazoa</taxon>
        <taxon>Chordata</taxon>
        <taxon>Craniata</taxon>
        <taxon>Vertebrata</taxon>
        <taxon>Euteleostomi</taxon>
        <taxon>Mammalia</taxon>
        <taxon>Eutheria</taxon>
        <taxon>Laurasiatheria</taxon>
        <taxon>Chiroptera</taxon>
        <taxon>Yangochiroptera</taxon>
        <taxon>Vespertilionidae</taxon>
        <taxon>Myotis</taxon>
    </lineage>
</organism>